<dbReference type="Pfam" id="PF01116">
    <property type="entry name" value="F_bP_aldolase"/>
    <property type="match status" value="1"/>
</dbReference>
<keyword evidence="2" id="KW-0862">Zinc</keyword>
<dbReference type="PIRSF" id="PIRSF001359">
    <property type="entry name" value="F_bP_aldolase_II"/>
    <property type="match status" value="1"/>
</dbReference>
<reference evidence="3" key="1">
    <citation type="submission" date="2019-11" db="EMBL/GenBank/DDBJ databases">
        <authorList>
            <person name="Feng L."/>
        </authorList>
    </citation>
    <scope>NUCLEOTIDE SEQUENCE</scope>
    <source>
        <strain evidence="3">LrhamnosusLFYP97</strain>
    </source>
</reference>
<gene>
    <name evidence="3" type="primary">fba_3</name>
    <name evidence="3" type="ORF">LRLFYP97_02794</name>
</gene>
<accession>A0A6N3CL11</accession>
<dbReference type="InterPro" id="IPR000771">
    <property type="entry name" value="FBA_II"/>
</dbReference>
<dbReference type="AlphaFoldDB" id="A0A6N3CL11"/>
<dbReference type="Gene3D" id="3.20.20.70">
    <property type="entry name" value="Aldolase class I"/>
    <property type="match status" value="1"/>
</dbReference>
<feature type="binding site" evidence="2">
    <location>
        <position position="137"/>
    </location>
    <ligand>
        <name>Zn(2+)</name>
        <dbReference type="ChEBI" id="CHEBI:29105"/>
        <label>2</label>
    </ligand>
</feature>
<evidence type="ECO:0000256" key="1">
    <source>
        <dbReference type="PIRSR" id="PIRSR001359-1"/>
    </source>
</evidence>
<dbReference type="GO" id="GO:0008270">
    <property type="term" value="F:zinc ion binding"/>
    <property type="evidence" value="ECO:0007669"/>
    <property type="project" value="InterPro"/>
</dbReference>
<feature type="binding site" evidence="2">
    <location>
        <position position="107"/>
    </location>
    <ligand>
        <name>Zn(2+)</name>
        <dbReference type="ChEBI" id="CHEBI:29105"/>
        <label>2</label>
    </ligand>
</feature>
<dbReference type="InterPro" id="IPR050246">
    <property type="entry name" value="Class_II_FBP_aldolase"/>
</dbReference>
<dbReference type="GO" id="GO:0004332">
    <property type="term" value="F:fructose-bisphosphate aldolase activity"/>
    <property type="evidence" value="ECO:0007669"/>
    <property type="project" value="UniProtKB-EC"/>
</dbReference>
<proteinExistence type="predicted"/>
<dbReference type="GO" id="GO:0009025">
    <property type="term" value="F:tagatose-bisphosphate aldolase activity"/>
    <property type="evidence" value="ECO:0007669"/>
    <property type="project" value="TreeGrafter"/>
</dbReference>
<dbReference type="CDD" id="cd00947">
    <property type="entry name" value="TBP_aldolase_IIB"/>
    <property type="match status" value="1"/>
</dbReference>
<dbReference type="EC" id="4.1.2.13" evidence="3"/>
<dbReference type="GO" id="GO:0005829">
    <property type="term" value="C:cytosol"/>
    <property type="evidence" value="ECO:0007669"/>
    <property type="project" value="TreeGrafter"/>
</dbReference>
<evidence type="ECO:0000256" key="2">
    <source>
        <dbReference type="PIRSR" id="PIRSR001359-3"/>
    </source>
</evidence>
<name>A0A6N3CL11_LACRH</name>
<keyword evidence="3" id="KW-0456">Lyase</keyword>
<dbReference type="GO" id="GO:0005975">
    <property type="term" value="P:carbohydrate metabolic process"/>
    <property type="evidence" value="ECO:0007669"/>
    <property type="project" value="InterPro"/>
</dbReference>
<dbReference type="PANTHER" id="PTHR30304:SF0">
    <property type="entry name" value="D-TAGATOSE-1,6-BISPHOSPHATE ALDOLASE SUBUNIT GATY-RELATED"/>
    <property type="match status" value="1"/>
</dbReference>
<organism evidence="3">
    <name type="scientific">Lacticaseibacillus rhamnosus</name>
    <name type="common">Lactobacillus rhamnosus</name>
    <dbReference type="NCBI Taxonomy" id="47715"/>
    <lineage>
        <taxon>Bacteria</taxon>
        <taxon>Bacillati</taxon>
        <taxon>Bacillota</taxon>
        <taxon>Bacilli</taxon>
        <taxon>Lactobacillales</taxon>
        <taxon>Lactobacillaceae</taxon>
        <taxon>Lacticaseibacillus</taxon>
    </lineage>
</organism>
<comment type="cofactor">
    <cofactor evidence="2">
        <name>Zn(2+)</name>
        <dbReference type="ChEBI" id="CHEBI:29105"/>
    </cofactor>
    <text evidence="2">Binds 2 Zn(2+) ions per subunit. One is catalytic and the other provides a structural contribution.</text>
</comment>
<feature type="binding site" evidence="2">
    <location>
        <position position="208"/>
    </location>
    <ligand>
        <name>Zn(2+)</name>
        <dbReference type="ChEBI" id="CHEBI:29105"/>
        <label>1</label>
        <note>catalytic</note>
    </ligand>
</feature>
<keyword evidence="2" id="KW-0479">Metal-binding</keyword>
<sequence>MMDLVNGYTLMNYAKRNQLVLPAFNTTNYEMTLAIVKAFDAMKLGGYIQISSHNLKLSNPEIVANMTREVMEREDVSTPMGLHLDHGKSFEDVKLCIDAGFTSIMVDASELPFEENIKEVKRATDYAHYFGVPVEAELGGIRGKEDDHVSDINAKTHPEDVLSFVEKTGCDTLAVAVGNVHGLDLSPNLDFPLLQKIAAISPVPLVLHGGSGIPFDQVRRAKKHHLIKINYGSDLRKAYIKTFGQAYDENHNEFNLYGVATKGIQNVIETAKTIIKEVNGEKVGAL</sequence>
<protein>
    <submittedName>
        <fullName evidence="3">Fructose-bisphosphate aldolase</fullName>
        <ecNumber evidence="3">4.1.2.13</ecNumber>
    </submittedName>
</protein>
<dbReference type="NCBIfam" id="NF005943">
    <property type="entry name" value="PRK07998.1"/>
    <property type="match status" value="1"/>
</dbReference>
<dbReference type="PANTHER" id="PTHR30304">
    <property type="entry name" value="D-TAGATOSE-1,6-BISPHOSPHATE ALDOLASE"/>
    <property type="match status" value="1"/>
</dbReference>
<dbReference type="InterPro" id="IPR013785">
    <property type="entry name" value="Aldolase_TIM"/>
</dbReference>
<evidence type="ECO:0000313" key="3">
    <source>
        <dbReference type="EMBL" id="VYU15678.1"/>
    </source>
</evidence>
<feature type="binding site" evidence="2">
    <location>
        <position position="86"/>
    </location>
    <ligand>
        <name>Zn(2+)</name>
        <dbReference type="ChEBI" id="CHEBI:29105"/>
        <label>1</label>
        <note>catalytic</note>
    </ligand>
</feature>
<feature type="binding site" evidence="2">
    <location>
        <position position="181"/>
    </location>
    <ligand>
        <name>Zn(2+)</name>
        <dbReference type="ChEBI" id="CHEBI:29105"/>
        <label>1</label>
        <note>catalytic</note>
    </ligand>
</feature>
<dbReference type="EMBL" id="CACRTK010000060">
    <property type="protein sequence ID" value="VYU15678.1"/>
    <property type="molecule type" value="Genomic_DNA"/>
</dbReference>
<feature type="active site" description="Proton donor" evidence="1">
    <location>
        <position position="85"/>
    </location>
</feature>
<dbReference type="SUPFAM" id="SSF51569">
    <property type="entry name" value="Aldolase"/>
    <property type="match status" value="1"/>
</dbReference>